<dbReference type="Proteomes" id="UP000468995">
    <property type="component" value="Unassembled WGS sequence"/>
</dbReference>
<gene>
    <name evidence="2" type="ORF">FME62_19600</name>
    <name evidence="3" type="ORF">NCTC13443_05441</name>
    <name evidence="4" type="ORF">NCTC9617_06519</name>
</gene>
<dbReference type="EMBL" id="UGKT01000001">
    <property type="protein sequence ID" value="STT05505.1"/>
    <property type="molecule type" value="Genomic_DNA"/>
</dbReference>
<dbReference type="EMBL" id="UGNC01000005">
    <property type="protein sequence ID" value="STW49870.1"/>
    <property type="molecule type" value="Genomic_DNA"/>
</dbReference>
<accession>A0A377V5K0</accession>
<protein>
    <submittedName>
        <fullName evidence="3">Uncharacterized protein</fullName>
    </submittedName>
</protein>
<sequence length="80" mass="8350">MKIKALRMFSHYHLGTVSQGEIREVHKEIGEVLVKLHLAEAVEPEKATDSGSAEPAKAKPGGKGGNKRGTAGADKGASEG</sequence>
<evidence type="ECO:0000313" key="4">
    <source>
        <dbReference type="EMBL" id="STW49870.1"/>
    </source>
</evidence>
<dbReference type="RefSeq" id="WP_044067369.1">
    <property type="nucleotide sequence ID" value="NZ_AP022527.1"/>
</dbReference>
<evidence type="ECO:0000313" key="3">
    <source>
        <dbReference type="EMBL" id="STT05505.1"/>
    </source>
</evidence>
<evidence type="ECO:0000313" key="6">
    <source>
        <dbReference type="Proteomes" id="UP000255518"/>
    </source>
</evidence>
<evidence type="ECO:0000313" key="7">
    <source>
        <dbReference type="Proteomes" id="UP000468995"/>
    </source>
</evidence>
<feature type="region of interest" description="Disordered" evidence="1">
    <location>
        <begin position="43"/>
        <end position="80"/>
    </location>
</feature>
<dbReference type="Proteomes" id="UP000255518">
    <property type="component" value="Unassembled WGS sequence"/>
</dbReference>
<reference evidence="5 6" key="1">
    <citation type="submission" date="2018-06" db="EMBL/GenBank/DDBJ databases">
        <authorList>
            <consortium name="Pathogen Informatics"/>
            <person name="Doyle S."/>
        </authorList>
    </citation>
    <scope>NUCLEOTIDE SEQUENCE [LARGE SCALE GENOMIC DNA]</scope>
    <source>
        <strain evidence="3 6">NCTC13443</strain>
        <strain evidence="4 5">NCTC9617</strain>
    </source>
</reference>
<evidence type="ECO:0000313" key="5">
    <source>
        <dbReference type="Proteomes" id="UP000255167"/>
    </source>
</evidence>
<name>A0A377V5K0_KLEPN</name>
<evidence type="ECO:0000313" key="2">
    <source>
        <dbReference type="EMBL" id="MSS32974.1"/>
    </source>
</evidence>
<evidence type="ECO:0000256" key="1">
    <source>
        <dbReference type="SAM" id="MobiDB-lite"/>
    </source>
</evidence>
<proteinExistence type="predicted"/>
<dbReference type="AlphaFoldDB" id="A0A377V5K0"/>
<dbReference type="Proteomes" id="UP000255167">
    <property type="component" value="Unassembled WGS sequence"/>
</dbReference>
<reference evidence="2 7" key="2">
    <citation type="submission" date="2019-07" db="EMBL/GenBank/DDBJ databases">
        <title>Genome sequence of OXA-232-producing Klebsiella pneumoniae ST23 from septicemic neonate.</title>
        <authorList>
            <person name="Mukherjee S."/>
            <person name="Naha S."/>
            <person name="Bhadury P."/>
            <person name="Basu S."/>
        </authorList>
    </citation>
    <scope>NUCLEOTIDE SEQUENCE [LARGE SCALE GENOMIC DNA]</scope>
    <source>
        <strain evidence="2 7">EN5275</strain>
    </source>
</reference>
<organism evidence="3 6">
    <name type="scientific">Klebsiella pneumoniae</name>
    <dbReference type="NCBI Taxonomy" id="573"/>
    <lineage>
        <taxon>Bacteria</taxon>
        <taxon>Pseudomonadati</taxon>
        <taxon>Pseudomonadota</taxon>
        <taxon>Gammaproteobacteria</taxon>
        <taxon>Enterobacterales</taxon>
        <taxon>Enterobacteriaceae</taxon>
        <taxon>Klebsiella/Raoultella group</taxon>
        <taxon>Klebsiella</taxon>
        <taxon>Klebsiella pneumoniae complex</taxon>
    </lineage>
</organism>
<dbReference type="EMBL" id="VINI01000017">
    <property type="protein sequence ID" value="MSS32974.1"/>
    <property type="molecule type" value="Genomic_DNA"/>
</dbReference>